<dbReference type="EMBL" id="JARYGX010000009">
    <property type="protein sequence ID" value="MDH7452234.1"/>
    <property type="molecule type" value="Genomic_DNA"/>
</dbReference>
<reference evidence="1" key="1">
    <citation type="journal article" date="2007" name="Int. J. Syst. Evol. Microbiol.">
        <title>Luteimonas composti sp. nov., a moderately thermophilic bacterium isolated from food waste.</title>
        <authorList>
            <person name="Young C.C."/>
            <person name="Kampfer P."/>
            <person name="Chen W.M."/>
            <person name="Yen W.S."/>
            <person name="Arun A.B."/>
            <person name="Lai W.A."/>
            <person name="Shen F.T."/>
            <person name="Rekha P.D."/>
            <person name="Lin K.Y."/>
            <person name="Chou J.H."/>
        </authorList>
    </citation>
    <scope>NUCLEOTIDE SEQUENCE</scope>
    <source>
        <strain evidence="1">CC-YY355</strain>
    </source>
</reference>
<dbReference type="RefSeq" id="WP_280941435.1">
    <property type="nucleotide sequence ID" value="NZ_JARYGX010000009.1"/>
</dbReference>
<gene>
    <name evidence="1" type="ORF">QF205_03940</name>
</gene>
<name>A0ABT6MNU8_9GAMM</name>
<keyword evidence="2" id="KW-1185">Reference proteome</keyword>
<evidence type="ECO:0000313" key="2">
    <source>
        <dbReference type="Proteomes" id="UP001160550"/>
    </source>
</evidence>
<comment type="caution">
    <text evidence="1">The sequence shown here is derived from an EMBL/GenBank/DDBJ whole genome shotgun (WGS) entry which is preliminary data.</text>
</comment>
<accession>A0ABT6MNU8</accession>
<evidence type="ECO:0000313" key="1">
    <source>
        <dbReference type="EMBL" id="MDH7452234.1"/>
    </source>
</evidence>
<reference evidence="1" key="2">
    <citation type="submission" date="2023-04" db="EMBL/GenBank/DDBJ databases">
        <authorList>
            <person name="Sun J.-Q."/>
        </authorList>
    </citation>
    <scope>NUCLEOTIDE SEQUENCE</scope>
    <source>
        <strain evidence="1">CC-YY355</strain>
    </source>
</reference>
<organism evidence="1 2">
    <name type="scientific">Luteimonas composti</name>
    <dbReference type="NCBI Taxonomy" id="398257"/>
    <lineage>
        <taxon>Bacteria</taxon>
        <taxon>Pseudomonadati</taxon>
        <taxon>Pseudomonadota</taxon>
        <taxon>Gammaproteobacteria</taxon>
        <taxon>Lysobacterales</taxon>
        <taxon>Lysobacteraceae</taxon>
        <taxon>Luteimonas</taxon>
    </lineage>
</organism>
<protein>
    <submittedName>
        <fullName evidence="1">Uncharacterized protein</fullName>
    </submittedName>
</protein>
<sequence length="348" mass="37685">MTTNVVVATYHGVVLGCDSLASVVERAFFPFRGGQAFARDASGSLMRDAEGNPLLVYSENNLIATPTNFMGGVRKLFLLHESPNPDDVVCSVAATTAGLGTLNGVVIAEIADRFKRHARSSGRDFASAGEVVEEFCRFVRPLWETQVDWHHTPDDQKAFLSDLEFLVAGYGPEDEYIKVYRISIAKPDAMEIFTEPPHCSAAWAGQADSISSLVNGFSTATKWAVERSVADALADQRQTIVSSVLDQLRAQGVQVPEPFEATIDVAVPAELPWGQAAPAVDWANLPVQSAVDLVSTLVNAESAIQKFSMGIATVGGRTRIGLMRRGMPFAFLNEPEIVHHHVGYNHDA</sequence>
<dbReference type="Proteomes" id="UP001160550">
    <property type="component" value="Unassembled WGS sequence"/>
</dbReference>
<proteinExistence type="predicted"/>